<dbReference type="Pfam" id="PF25678">
    <property type="entry name" value="DUF7946"/>
    <property type="match status" value="1"/>
</dbReference>
<dbReference type="EMBL" id="JAPZLR010000002">
    <property type="protein sequence ID" value="MCZ7936662.1"/>
    <property type="molecule type" value="Genomic_DNA"/>
</dbReference>
<accession>A0A9X3KL17</accession>
<proteinExistence type="predicted"/>
<comment type="caution">
    <text evidence="2">The sequence shown here is derived from an EMBL/GenBank/DDBJ whole genome shotgun (WGS) entry which is preliminary data.</text>
</comment>
<dbReference type="RefSeq" id="WP_184286396.1">
    <property type="nucleotide sequence ID" value="NZ_JAPZLR010000002.1"/>
</dbReference>
<reference evidence="2" key="1">
    <citation type="submission" date="2022-12" db="EMBL/GenBank/DDBJ databases">
        <title>Draft genome sequences of 22 rhizogenic Agrobacterium biovar 1 strains, the causative agent of hairy root disease.</title>
        <authorList>
            <person name="Kim N."/>
            <person name="Vargas P."/>
            <person name="Rediers H."/>
        </authorList>
    </citation>
    <scope>NUCLEOTIDE SEQUENCE</scope>
    <source>
        <strain evidence="2">ST15.13.006</strain>
    </source>
</reference>
<dbReference type="InterPro" id="IPR057706">
    <property type="entry name" value="DUF7946"/>
</dbReference>
<protein>
    <recommendedName>
        <fullName evidence="1">DUF7946 domain-containing protein</fullName>
    </recommendedName>
</protein>
<organism evidence="2 3">
    <name type="scientific">Agrobacterium salinitolerans</name>
    <dbReference type="NCBI Taxonomy" id="1183413"/>
    <lineage>
        <taxon>Bacteria</taxon>
        <taxon>Pseudomonadati</taxon>
        <taxon>Pseudomonadota</taxon>
        <taxon>Alphaproteobacteria</taxon>
        <taxon>Hyphomicrobiales</taxon>
        <taxon>Rhizobiaceae</taxon>
        <taxon>Rhizobium/Agrobacterium group</taxon>
        <taxon>Agrobacterium</taxon>
    </lineage>
</organism>
<evidence type="ECO:0000259" key="1">
    <source>
        <dbReference type="Pfam" id="PF25678"/>
    </source>
</evidence>
<evidence type="ECO:0000313" key="3">
    <source>
        <dbReference type="Proteomes" id="UP001151018"/>
    </source>
</evidence>
<sequence>MTEQSFGLRLKFEGGDADENQLDAYDGSLSLHGFAQALQIATHAYANRDVTNVATALKGAKVFMKPARQGSFITDFTTVITRKKKGVTLNATTFYDFVSYALNQAVGKTAEQPATAYVRSLTGPEDVFFDELAEELEGSLQRAHRVIAEEGVTSVSVERPRGGGLVIFDQQTNAWVNTRAPSEAEETLIGNVTRFNTVSPNGRAYIDEYERIIPFKRVAEFPVDRRLLLSWSLHESNRDSKKKLSFEARTVESASGAVKRLLISDCARVIDE</sequence>
<dbReference type="AlphaFoldDB" id="A0A9X3KL17"/>
<feature type="domain" description="DUF7946" evidence="1">
    <location>
        <begin position="8"/>
        <end position="175"/>
    </location>
</feature>
<evidence type="ECO:0000313" key="2">
    <source>
        <dbReference type="EMBL" id="MCZ7936662.1"/>
    </source>
</evidence>
<dbReference type="Proteomes" id="UP001151018">
    <property type="component" value="Unassembled WGS sequence"/>
</dbReference>
<name>A0A9X3KL17_9HYPH</name>
<gene>
    <name evidence="2" type="ORF">O9X88_03825</name>
</gene>